<feature type="transmembrane region" description="Helical" evidence="1">
    <location>
        <begin position="28"/>
        <end position="48"/>
    </location>
</feature>
<feature type="domain" description="SMODS and SLOG-associating 2TM effector" evidence="3">
    <location>
        <begin position="8"/>
        <end position="164"/>
    </location>
</feature>
<dbReference type="OrthoDB" id="9806639at2"/>
<feature type="transmembrane region" description="Helical" evidence="1">
    <location>
        <begin position="218"/>
        <end position="236"/>
    </location>
</feature>
<dbReference type="Pfam" id="PF18184">
    <property type="entry name" value="SLATT_3"/>
    <property type="match status" value="1"/>
</dbReference>
<dbReference type="EMBL" id="VNIK02000004">
    <property type="protein sequence ID" value="KAB5489514.1"/>
    <property type="molecule type" value="Genomic_DNA"/>
</dbReference>
<keyword evidence="1" id="KW-0812">Transmembrane</keyword>
<dbReference type="Pfam" id="PF18181">
    <property type="entry name" value="SLATT_1"/>
    <property type="match status" value="1"/>
</dbReference>
<dbReference type="Proteomes" id="UP000319204">
    <property type="component" value="Unassembled WGS sequence"/>
</dbReference>
<evidence type="ECO:0000259" key="2">
    <source>
        <dbReference type="Pfam" id="PF18181"/>
    </source>
</evidence>
<dbReference type="AlphaFoldDB" id="A0A5N5J3W0"/>
<reference evidence="4" key="1">
    <citation type="submission" date="2019-10" db="EMBL/GenBank/DDBJ databases">
        <title>Muricauda hadale sp. nov., a piezophilic bacterium isolated from hadopelagic water of the Mariana Trench.</title>
        <authorList>
            <person name="Wei Y."/>
        </authorList>
    </citation>
    <scope>NUCLEOTIDE SEQUENCE [LARGE SCALE GENOMIC DNA]</scope>
    <source>
        <strain evidence="4">MT-229</strain>
    </source>
</reference>
<dbReference type="InterPro" id="IPR040884">
    <property type="entry name" value="SLATT_1"/>
</dbReference>
<name>A0A5N5J3W0_9FLAO</name>
<feature type="transmembrane region" description="Helical" evidence="1">
    <location>
        <begin position="192"/>
        <end position="212"/>
    </location>
</feature>
<keyword evidence="1" id="KW-1133">Transmembrane helix</keyword>
<evidence type="ECO:0000259" key="3">
    <source>
        <dbReference type="Pfam" id="PF18184"/>
    </source>
</evidence>
<evidence type="ECO:0000256" key="1">
    <source>
        <dbReference type="SAM" id="Phobius"/>
    </source>
</evidence>
<protein>
    <submittedName>
        <fullName evidence="4">DUF4231 domain-containing protein</fullName>
    </submittedName>
</protein>
<evidence type="ECO:0000313" key="5">
    <source>
        <dbReference type="Proteomes" id="UP000319204"/>
    </source>
</evidence>
<proteinExistence type="predicted"/>
<gene>
    <name evidence="4" type="ORF">FOT42_008715</name>
</gene>
<evidence type="ECO:0000313" key="4">
    <source>
        <dbReference type="EMBL" id="KAB5489514.1"/>
    </source>
</evidence>
<dbReference type="NCBIfam" id="NF033610">
    <property type="entry name" value="SLATT_3"/>
    <property type="match status" value="1"/>
</dbReference>
<keyword evidence="5" id="KW-1185">Reference proteome</keyword>
<organism evidence="4 5">
    <name type="scientific">Flagellimonas hadalis</name>
    <dbReference type="NCBI Taxonomy" id="2597517"/>
    <lineage>
        <taxon>Bacteria</taxon>
        <taxon>Pseudomonadati</taxon>
        <taxon>Bacteroidota</taxon>
        <taxon>Flavobacteriia</taxon>
        <taxon>Flavobacteriales</taxon>
        <taxon>Flavobacteriaceae</taxon>
        <taxon>Flagellimonas</taxon>
    </lineage>
</organism>
<accession>A0A5N5J3W0</accession>
<dbReference type="InterPro" id="IPR041116">
    <property type="entry name" value="SLATT_3"/>
</dbReference>
<feature type="domain" description="SMODS and SLOG-associating 2TM effector" evidence="2">
    <location>
        <begin position="167"/>
        <end position="289"/>
    </location>
</feature>
<comment type="caution">
    <text evidence="4">The sequence shown here is derived from an EMBL/GenBank/DDBJ whole genome shotgun (WGS) entry which is preliminary data.</text>
</comment>
<keyword evidence="1" id="KW-0472">Membrane</keyword>
<feature type="transmembrane region" description="Helical" evidence="1">
    <location>
        <begin position="54"/>
        <end position="74"/>
    </location>
</feature>
<dbReference type="NCBIfam" id="NF033634">
    <property type="entry name" value="SLATT_1"/>
    <property type="match status" value="1"/>
</dbReference>
<sequence length="295" mass="34981">MMELKDFPNYYQAADNISIKSQKAYLNIIRFDLISMIFAALLAIYSFQDVNQKFWIYCFTGLLLLVGLILTIVLKSKKYEDVWYQGRALAESSKTLTWRFITCAEYFEQSLDLNTVKERFIERIREVANEFKDLSSSMDSKTLNQEIITSKMLEVRNLSMNERKEYYIKNRIEDQQNWYSKKAEWNKGRYNFWFWIILASQFFAIVSVVILMNNPDNNWNIVGLLTTIASSAISWLQIKQHQEQKQAYTTASEELNFIKELSYNINSEKQLSEFILDSENAISREHTLWLAQRRK</sequence>